<proteinExistence type="predicted"/>
<dbReference type="Gene3D" id="3.30.70.2590">
    <property type="match status" value="1"/>
</dbReference>
<gene>
    <name evidence="1" type="ORF">H8K26_10995</name>
</gene>
<dbReference type="InterPro" id="IPR038470">
    <property type="entry name" value="Cellsynth_D_sf"/>
</dbReference>
<evidence type="ECO:0000313" key="2">
    <source>
        <dbReference type="Proteomes" id="UP000637632"/>
    </source>
</evidence>
<evidence type="ECO:0000313" key="1">
    <source>
        <dbReference type="EMBL" id="MBC3811971.1"/>
    </source>
</evidence>
<dbReference type="Pfam" id="PF03500">
    <property type="entry name" value="Cellsynth_D"/>
    <property type="match status" value="1"/>
</dbReference>
<dbReference type="Proteomes" id="UP000637632">
    <property type="component" value="Unassembled WGS sequence"/>
</dbReference>
<reference evidence="1 2" key="1">
    <citation type="submission" date="2020-08" db="EMBL/GenBank/DDBJ databases">
        <title>Novel species isolated from subtropical streams in China.</title>
        <authorList>
            <person name="Lu H."/>
        </authorList>
    </citation>
    <scope>NUCLEOTIDE SEQUENCE [LARGE SCALE GENOMIC DNA]</scope>
    <source>
        <strain evidence="1 2">CCTCC AB 2015119</strain>
    </source>
</reference>
<protein>
    <submittedName>
        <fullName evidence="1">Cellulose synthase</fullName>
    </submittedName>
</protein>
<dbReference type="InterPro" id="IPR022798">
    <property type="entry name" value="BcsD_bac"/>
</dbReference>
<sequence length="163" mass="18498">MLKKNLQYYESQQCSNQWRTFLAAFSAEFASKGEVSDLRAFMYQMGRTMAAAFPALNGSSLQVLEDGINSHWSQIDWGWVELIEQAESLVVEHHASPLKVAFGEDALVWSSALLEGVYAQLFDNLGMDKSLCLTQRGDALEDGQLFVFELKKQLNEPTYFTRR</sequence>
<name>A0ABR6XGD8_9BURK</name>
<dbReference type="RefSeq" id="WP_186883186.1">
    <property type="nucleotide sequence ID" value="NZ_JACOFT010000003.1"/>
</dbReference>
<dbReference type="EMBL" id="JACOFT010000003">
    <property type="protein sequence ID" value="MBC3811971.1"/>
    <property type="molecule type" value="Genomic_DNA"/>
</dbReference>
<accession>A0ABR6XGD8</accession>
<keyword evidence="2" id="KW-1185">Reference proteome</keyword>
<organism evidence="1 2">
    <name type="scientific">Undibacterium aquatile</name>
    <dbReference type="NCBI Taxonomy" id="1537398"/>
    <lineage>
        <taxon>Bacteria</taxon>
        <taxon>Pseudomonadati</taxon>
        <taxon>Pseudomonadota</taxon>
        <taxon>Betaproteobacteria</taxon>
        <taxon>Burkholderiales</taxon>
        <taxon>Oxalobacteraceae</taxon>
        <taxon>Undibacterium</taxon>
    </lineage>
</organism>
<comment type="caution">
    <text evidence="1">The sequence shown here is derived from an EMBL/GenBank/DDBJ whole genome shotgun (WGS) entry which is preliminary data.</text>
</comment>